<evidence type="ECO:0000256" key="4">
    <source>
        <dbReference type="PROSITE-ProRule" id="PRU00510"/>
    </source>
</evidence>
<name>A0A2T0R1I0_9ACTN</name>
<evidence type="ECO:0000256" key="2">
    <source>
        <dbReference type="ARBA" id="ARBA00022771"/>
    </source>
</evidence>
<proteinExistence type="predicted"/>
<dbReference type="Proteomes" id="UP000238083">
    <property type="component" value="Unassembled WGS sequence"/>
</dbReference>
<dbReference type="EMBL" id="PVZF01000008">
    <property type="protein sequence ID" value="PRY13373.1"/>
    <property type="molecule type" value="Genomic_DNA"/>
</dbReference>
<evidence type="ECO:0000259" key="6">
    <source>
        <dbReference type="Pfam" id="PF01258"/>
    </source>
</evidence>
<dbReference type="RefSeq" id="WP_106212123.1">
    <property type="nucleotide sequence ID" value="NZ_PVZF01000008.1"/>
</dbReference>
<evidence type="ECO:0000256" key="5">
    <source>
        <dbReference type="SAM" id="MobiDB-lite"/>
    </source>
</evidence>
<evidence type="ECO:0000313" key="8">
    <source>
        <dbReference type="Proteomes" id="UP000238083"/>
    </source>
</evidence>
<gene>
    <name evidence="7" type="ORF">CLV37_10841</name>
</gene>
<dbReference type="SUPFAM" id="SSF57716">
    <property type="entry name" value="Glucocorticoid receptor-like (DNA-binding domain)"/>
    <property type="match status" value="1"/>
</dbReference>
<keyword evidence="1" id="KW-0479">Metal-binding</keyword>
<evidence type="ECO:0000256" key="1">
    <source>
        <dbReference type="ARBA" id="ARBA00022723"/>
    </source>
</evidence>
<feature type="region of interest" description="Disordered" evidence="5">
    <location>
        <begin position="1"/>
        <end position="20"/>
    </location>
</feature>
<dbReference type="PANTHER" id="PTHR33823:SF4">
    <property type="entry name" value="GENERAL STRESS PROTEIN 16O"/>
    <property type="match status" value="1"/>
</dbReference>
<dbReference type="OrthoDB" id="1121111at2"/>
<accession>A0A2T0R1I0</accession>
<keyword evidence="2" id="KW-0863">Zinc-finger</keyword>
<feature type="domain" description="Zinc finger DksA/TraR C4-type" evidence="6">
    <location>
        <begin position="86"/>
        <end position="115"/>
    </location>
</feature>
<keyword evidence="3" id="KW-0862">Zinc</keyword>
<reference evidence="7 8" key="1">
    <citation type="submission" date="2018-03" db="EMBL/GenBank/DDBJ databases">
        <title>Genomic Encyclopedia of Archaeal and Bacterial Type Strains, Phase II (KMG-II): from individual species to whole genera.</title>
        <authorList>
            <person name="Goeker M."/>
        </authorList>
    </citation>
    <scope>NUCLEOTIDE SEQUENCE [LARGE SCALE GENOMIC DNA]</scope>
    <source>
        <strain evidence="7 8">DSM 19711</strain>
    </source>
</reference>
<dbReference type="InterPro" id="IPR000962">
    <property type="entry name" value="Znf_DskA_TraR"/>
</dbReference>
<dbReference type="Gene3D" id="1.20.120.910">
    <property type="entry name" value="DksA, coiled-coil domain"/>
    <property type="match status" value="1"/>
</dbReference>
<protein>
    <submittedName>
        <fullName evidence="7">TraR/DksA family transcriptional regulator</fullName>
    </submittedName>
</protein>
<dbReference type="PANTHER" id="PTHR33823">
    <property type="entry name" value="RNA POLYMERASE-BINDING TRANSCRIPTION FACTOR DKSA-RELATED"/>
    <property type="match status" value="1"/>
</dbReference>
<dbReference type="Pfam" id="PF01258">
    <property type="entry name" value="zf-dskA_traR"/>
    <property type="match status" value="1"/>
</dbReference>
<feature type="compositionally biased region" description="Low complexity" evidence="5">
    <location>
        <begin position="1"/>
        <end position="11"/>
    </location>
</feature>
<organism evidence="7 8">
    <name type="scientific">Kineococcus rhizosphaerae</name>
    <dbReference type="NCBI Taxonomy" id="559628"/>
    <lineage>
        <taxon>Bacteria</taxon>
        <taxon>Bacillati</taxon>
        <taxon>Actinomycetota</taxon>
        <taxon>Actinomycetes</taxon>
        <taxon>Kineosporiales</taxon>
        <taxon>Kineosporiaceae</taxon>
        <taxon>Kineococcus</taxon>
    </lineage>
</organism>
<evidence type="ECO:0000313" key="7">
    <source>
        <dbReference type="EMBL" id="PRY13373.1"/>
    </source>
</evidence>
<feature type="zinc finger region" description="dksA C4-type" evidence="4">
    <location>
        <begin position="91"/>
        <end position="115"/>
    </location>
</feature>
<keyword evidence="8" id="KW-1185">Reference proteome</keyword>
<comment type="caution">
    <text evidence="7">The sequence shown here is derived from an EMBL/GenBank/DDBJ whole genome shotgun (WGS) entry which is preliminary data.</text>
</comment>
<evidence type="ECO:0000256" key="3">
    <source>
        <dbReference type="ARBA" id="ARBA00022833"/>
    </source>
</evidence>
<sequence>MTTSTAPATPTVAHGLPGPAALDPARLEEFRLALEADLDERRALLRSLTAEDLQQAESDPTAGAEVAAARRSALEAEQALARLRDGTYGLCVHCGTPIPVERLEFRPRAAGCVPCVRRLAA</sequence>
<dbReference type="GO" id="GO:0008270">
    <property type="term" value="F:zinc ion binding"/>
    <property type="evidence" value="ECO:0007669"/>
    <property type="project" value="UniProtKB-KW"/>
</dbReference>
<dbReference type="AlphaFoldDB" id="A0A2T0R1I0"/>
<dbReference type="PROSITE" id="PS51128">
    <property type="entry name" value="ZF_DKSA_2"/>
    <property type="match status" value="1"/>
</dbReference>